<evidence type="ECO:0000313" key="3">
    <source>
        <dbReference type="Proteomes" id="UP001215151"/>
    </source>
</evidence>
<protein>
    <submittedName>
        <fullName evidence="2">Uncharacterized protein</fullName>
    </submittedName>
</protein>
<name>A0AAD7TUB7_9APHY</name>
<dbReference type="EMBL" id="JAPEVG010000110">
    <property type="protein sequence ID" value="KAJ8482616.1"/>
    <property type="molecule type" value="Genomic_DNA"/>
</dbReference>
<sequence>MPAHNGSGTHKPAYSAQRPGPFRHVTASAWDIVLPSQAQDAAPRYVDADTLQQHRLGCLALPLPSIPAGLCSAATHVGCKCGIAISAMQPGIFVYISIARPSGLALALQHPILLHRSAAGFSPSQHPLDPSFSPFVALTVFNPMSLASLERRDNGAVITKWASPDFSPATAEATGVAETLRRVLTPTLTLPARFEPQSLLESPEDEDHHDGSTVFDDDDVCHHSEVAQFPREQPRNTIRLFKTSGCASTSPLRAECIVRSPGAFHKLSGPEDQAGGIGAVQANPATMEEILRPDACRIVSMLLDVSSFPNPDAAHTLAPPIVLPFPFITASDDPKHRNGGVIPAPLLPELTDLHIITSRALSCHSLLQLLRSAPTLRSLRIENSGCHLAVYPEDCSALPTVDLPYLRSVSLRGISASSVDNILSRLILHKARVEVHLQPACPSDNPLSLRTLFSSVHHALLSYSALGRGGRDGRDRYLLTLSDIDNHVQLHWDWTVSHGDLPNLLHIMLDSVALGGVRRLTVSQRNVVLSPSDWTVILKPFTSLRRVDLHVTQAEDSHAVGPSPLGIAYRTATFQIRAAPLLKKVTDLPRLLALGFTHHFDSRREVVAGDSTPSNFGSSFANKLYQCTWKHMVRKSHQ</sequence>
<feature type="region of interest" description="Disordered" evidence="1">
    <location>
        <begin position="195"/>
        <end position="217"/>
    </location>
</feature>
<evidence type="ECO:0000256" key="1">
    <source>
        <dbReference type="SAM" id="MobiDB-lite"/>
    </source>
</evidence>
<dbReference type="AlphaFoldDB" id="A0AAD7TUB7"/>
<evidence type="ECO:0000313" key="2">
    <source>
        <dbReference type="EMBL" id="KAJ8482616.1"/>
    </source>
</evidence>
<accession>A0AAD7TUB7</accession>
<organism evidence="2 3">
    <name type="scientific">Trametes cubensis</name>
    <dbReference type="NCBI Taxonomy" id="1111947"/>
    <lineage>
        <taxon>Eukaryota</taxon>
        <taxon>Fungi</taxon>
        <taxon>Dikarya</taxon>
        <taxon>Basidiomycota</taxon>
        <taxon>Agaricomycotina</taxon>
        <taxon>Agaricomycetes</taxon>
        <taxon>Polyporales</taxon>
        <taxon>Polyporaceae</taxon>
        <taxon>Trametes</taxon>
    </lineage>
</organism>
<gene>
    <name evidence="2" type="ORF">ONZ51_g5236</name>
</gene>
<comment type="caution">
    <text evidence="2">The sequence shown here is derived from an EMBL/GenBank/DDBJ whole genome shotgun (WGS) entry which is preliminary data.</text>
</comment>
<proteinExistence type="predicted"/>
<keyword evidence="3" id="KW-1185">Reference proteome</keyword>
<reference evidence="2" key="1">
    <citation type="submission" date="2022-11" db="EMBL/GenBank/DDBJ databases">
        <title>Genome Sequence of Cubamyces cubensis.</title>
        <authorList>
            <person name="Buettner E."/>
        </authorList>
    </citation>
    <scope>NUCLEOTIDE SEQUENCE</scope>
    <source>
        <strain evidence="2">MPL-01</strain>
    </source>
</reference>
<dbReference type="Proteomes" id="UP001215151">
    <property type="component" value="Unassembled WGS sequence"/>
</dbReference>